<dbReference type="AlphaFoldDB" id="L5KEY6"/>
<keyword evidence="3" id="KW-1185">Reference proteome</keyword>
<organism evidence="2 3">
    <name type="scientific">Pteropus alecto</name>
    <name type="common">Black flying fox</name>
    <dbReference type="NCBI Taxonomy" id="9402"/>
    <lineage>
        <taxon>Eukaryota</taxon>
        <taxon>Metazoa</taxon>
        <taxon>Chordata</taxon>
        <taxon>Craniata</taxon>
        <taxon>Vertebrata</taxon>
        <taxon>Euteleostomi</taxon>
        <taxon>Mammalia</taxon>
        <taxon>Eutheria</taxon>
        <taxon>Laurasiatheria</taxon>
        <taxon>Chiroptera</taxon>
        <taxon>Yinpterochiroptera</taxon>
        <taxon>Pteropodoidea</taxon>
        <taxon>Pteropodidae</taxon>
        <taxon>Pteropodinae</taxon>
        <taxon>Pteropus</taxon>
    </lineage>
</organism>
<protein>
    <submittedName>
        <fullName evidence="2">Uncharacterized protein</fullName>
    </submittedName>
</protein>
<sequence>MKESSIGPRSAMPFEGDRFPKQSQAGALPGAKSLSACTPDRSRLRIDFWPPLLQVGGWRRVWRRLGAECGSHRIRCTREPAAAAAAAAAASGQRAGVSRNKLLRRARRCPARLPCPVACHTQEQRGRPSPSLPKMGTPRPRYAYGGDQLAQGLGAPYV</sequence>
<dbReference type="InParanoid" id="L5KEY6"/>
<evidence type="ECO:0000313" key="2">
    <source>
        <dbReference type="EMBL" id="ELK10130.1"/>
    </source>
</evidence>
<gene>
    <name evidence="2" type="ORF">PAL_GLEAN10007785</name>
</gene>
<accession>L5KEY6</accession>
<name>L5KEY6_PTEAL</name>
<evidence type="ECO:0000256" key="1">
    <source>
        <dbReference type="SAM" id="MobiDB-lite"/>
    </source>
</evidence>
<evidence type="ECO:0000313" key="3">
    <source>
        <dbReference type="Proteomes" id="UP000010552"/>
    </source>
</evidence>
<feature type="region of interest" description="Disordered" evidence="1">
    <location>
        <begin position="120"/>
        <end position="158"/>
    </location>
</feature>
<dbReference type="Proteomes" id="UP000010552">
    <property type="component" value="Unassembled WGS sequence"/>
</dbReference>
<feature type="region of interest" description="Disordered" evidence="1">
    <location>
        <begin position="1"/>
        <end position="34"/>
    </location>
</feature>
<reference evidence="3" key="1">
    <citation type="journal article" date="2013" name="Science">
        <title>Comparative analysis of bat genomes provides insight into the evolution of flight and immunity.</title>
        <authorList>
            <person name="Zhang G."/>
            <person name="Cowled C."/>
            <person name="Shi Z."/>
            <person name="Huang Z."/>
            <person name="Bishop-Lilly K.A."/>
            <person name="Fang X."/>
            <person name="Wynne J.W."/>
            <person name="Xiong Z."/>
            <person name="Baker M.L."/>
            <person name="Zhao W."/>
            <person name="Tachedjian M."/>
            <person name="Zhu Y."/>
            <person name="Zhou P."/>
            <person name="Jiang X."/>
            <person name="Ng J."/>
            <person name="Yang L."/>
            <person name="Wu L."/>
            <person name="Xiao J."/>
            <person name="Feng Y."/>
            <person name="Chen Y."/>
            <person name="Sun X."/>
            <person name="Zhang Y."/>
            <person name="Marsh G.A."/>
            <person name="Crameri G."/>
            <person name="Broder C.C."/>
            <person name="Frey K.G."/>
            <person name="Wang L.F."/>
            <person name="Wang J."/>
        </authorList>
    </citation>
    <scope>NUCLEOTIDE SEQUENCE [LARGE SCALE GENOMIC DNA]</scope>
</reference>
<dbReference type="EMBL" id="KB030759">
    <property type="protein sequence ID" value="ELK10130.1"/>
    <property type="molecule type" value="Genomic_DNA"/>
</dbReference>
<proteinExistence type="predicted"/>